<comment type="caution">
    <text evidence="4">The sequence shown here is derived from an EMBL/GenBank/DDBJ whole genome shotgun (WGS) entry which is preliminary data.</text>
</comment>
<organism evidence="4 5">
    <name type="scientific">Coregonus suidteri</name>
    <dbReference type="NCBI Taxonomy" id="861788"/>
    <lineage>
        <taxon>Eukaryota</taxon>
        <taxon>Metazoa</taxon>
        <taxon>Chordata</taxon>
        <taxon>Craniata</taxon>
        <taxon>Vertebrata</taxon>
        <taxon>Euteleostomi</taxon>
        <taxon>Actinopterygii</taxon>
        <taxon>Neopterygii</taxon>
        <taxon>Teleostei</taxon>
        <taxon>Protacanthopterygii</taxon>
        <taxon>Salmoniformes</taxon>
        <taxon>Salmonidae</taxon>
        <taxon>Coregoninae</taxon>
        <taxon>Coregonus</taxon>
    </lineage>
</organism>
<keyword evidence="2" id="KW-1133">Transmembrane helix</keyword>
<feature type="transmembrane region" description="Helical" evidence="2">
    <location>
        <begin position="44"/>
        <end position="67"/>
    </location>
</feature>
<dbReference type="Proteomes" id="UP001356427">
    <property type="component" value="Unassembled WGS sequence"/>
</dbReference>
<feature type="region of interest" description="Disordered" evidence="1">
    <location>
        <begin position="72"/>
        <end position="150"/>
    </location>
</feature>
<sequence>MAKMKELSKDVRDKIVDLHKAGMGYKTIAKQLEQGKITAGPSTAVIIGGIIGGVLLLAIIGAVIILVRKRKQNAENRDGPPKHKPPPPVKAGSSTEMGSGGNTQHGRPNLVGGSNIDSIASSKSSRRRPTGRGANVIKGNSSEQGPRCSYSSSRMCYYSRLQRPAGQLIYCSNSVHIQWAKPKAGGGADPDATASPEPERVGRVSMAAAMGSQRGGTTGG</sequence>
<dbReference type="EMBL" id="JAGTTL010000004">
    <property type="protein sequence ID" value="KAK6323709.1"/>
    <property type="molecule type" value="Genomic_DNA"/>
</dbReference>
<evidence type="ECO:0000256" key="2">
    <source>
        <dbReference type="SAM" id="Phobius"/>
    </source>
</evidence>
<keyword evidence="2" id="KW-0812">Transmembrane</keyword>
<feature type="region of interest" description="Disordered" evidence="1">
    <location>
        <begin position="182"/>
        <end position="220"/>
    </location>
</feature>
<keyword evidence="2" id="KW-0472">Membrane</keyword>
<evidence type="ECO:0000313" key="5">
    <source>
        <dbReference type="Proteomes" id="UP001356427"/>
    </source>
</evidence>
<reference evidence="4 5" key="1">
    <citation type="submission" date="2021-04" db="EMBL/GenBank/DDBJ databases">
        <authorList>
            <person name="De Guttry C."/>
            <person name="Zahm M."/>
            <person name="Klopp C."/>
            <person name="Cabau C."/>
            <person name="Louis A."/>
            <person name="Berthelot C."/>
            <person name="Parey E."/>
            <person name="Roest Crollius H."/>
            <person name="Montfort J."/>
            <person name="Robinson-Rechavi M."/>
            <person name="Bucao C."/>
            <person name="Bouchez O."/>
            <person name="Gislard M."/>
            <person name="Lluch J."/>
            <person name="Milhes M."/>
            <person name="Lampietro C."/>
            <person name="Lopez Roques C."/>
            <person name="Donnadieu C."/>
            <person name="Braasch I."/>
            <person name="Desvignes T."/>
            <person name="Postlethwait J."/>
            <person name="Bobe J."/>
            <person name="Wedekind C."/>
            <person name="Guiguen Y."/>
        </authorList>
    </citation>
    <scope>NUCLEOTIDE SEQUENCE [LARGE SCALE GENOMIC DNA]</scope>
    <source>
        <strain evidence="4">Cs_M1</strain>
        <tissue evidence="4">Blood</tissue>
    </source>
</reference>
<feature type="domain" description="Sleeping Beauty transposase HTH" evidence="3">
    <location>
        <begin position="1"/>
        <end position="38"/>
    </location>
</feature>
<dbReference type="Pfam" id="PF25787">
    <property type="entry name" value="HTH_SB"/>
    <property type="match status" value="1"/>
</dbReference>
<gene>
    <name evidence="4" type="ORF">J4Q44_G00060480</name>
</gene>
<dbReference type="InterPro" id="IPR036388">
    <property type="entry name" value="WH-like_DNA-bd_sf"/>
</dbReference>
<dbReference type="Gene3D" id="1.10.10.10">
    <property type="entry name" value="Winged helix-like DNA-binding domain superfamily/Winged helix DNA-binding domain"/>
    <property type="match status" value="1"/>
</dbReference>
<evidence type="ECO:0000313" key="4">
    <source>
        <dbReference type="EMBL" id="KAK6323709.1"/>
    </source>
</evidence>
<feature type="compositionally biased region" description="Basic and acidic residues" evidence="1">
    <location>
        <begin position="72"/>
        <end position="81"/>
    </location>
</feature>
<evidence type="ECO:0000259" key="3">
    <source>
        <dbReference type="Pfam" id="PF25787"/>
    </source>
</evidence>
<dbReference type="AlphaFoldDB" id="A0AAN8M747"/>
<accession>A0AAN8M747</accession>
<keyword evidence="5" id="KW-1185">Reference proteome</keyword>
<dbReference type="InterPro" id="IPR057667">
    <property type="entry name" value="HTH_SB"/>
</dbReference>
<evidence type="ECO:0000256" key="1">
    <source>
        <dbReference type="SAM" id="MobiDB-lite"/>
    </source>
</evidence>
<name>A0AAN8M747_9TELE</name>
<protein>
    <recommendedName>
        <fullName evidence="3">Sleeping Beauty transposase HTH domain-containing protein</fullName>
    </recommendedName>
</protein>
<proteinExistence type="predicted"/>